<reference evidence="2" key="1">
    <citation type="submission" date="2020-05" db="EMBL/GenBank/DDBJ databases">
        <authorList>
            <person name="Chiriac C."/>
            <person name="Salcher M."/>
            <person name="Ghai R."/>
            <person name="Kavagutti S V."/>
        </authorList>
    </citation>
    <scope>NUCLEOTIDE SEQUENCE</scope>
</reference>
<dbReference type="EMBL" id="CAEZSR010000077">
    <property type="protein sequence ID" value="CAB4566242.1"/>
    <property type="molecule type" value="Genomic_DNA"/>
</dbReference>
<dbReference type="InterPro" id="IPR009200">
    <property type="entry name" value="DUF1269_membrane"/>
</dbReference>
<feature type="region of interest" description="Disordered" evidence="1">
    <location>
        <begin position="1"/>
        <end position="21"/>
    </location>
</feature>
<organism evidence="2">
    <name type="scientific">freshwater metagenome</name>
    <dbReference type="NCBI Taxonomy" id="449393"/>
    <lineage>
        <taxon>unclassified sequences</taxon>
        <taxon>metagenomes</taxon>
        <taxon>ecological metagenomes</taxon>
    </lineage>
</organism>
<dbReference type="Pfam" id="PF06897">
    <property type="entry name" value="DUF1269"/>
    <property type="match status" value="1"/>
</dbReference>
<name>A0A6J6DQ53_9ZZZZ</name>
<evidence type="ECO:0000313" key="2">
    <source>
        <dbReference type="EMBL" id="CAB4566242.1"/>
    </source>
</evidence>
<accession>A0A6J6DQ53</accession>
<sequence length="192" mass="20261">MTTSDHHDHHDHHDHRADHGSDGQQVLVGISFDDPFRAAEFLTASHRLAAHHGFRLLDAVVVRKDEHGKTFVQETTDPQPVQAGMSGAVWAGLFGLLLGGPVGWLAGAAVGAGAGAIAAKVMDTGIPDEWVGWFRDAVADASTTVALLVSDLDRDALVAEVARFQGGSLVYANVDPITLARLREALASGTTD</sequence>
<protein>
    <submittedName>
        <fullName evidence="2">Unannotated protein</fullName>
    </submittedName>
</protein>
<gene>
    <name evidence="2" type="ORF">UFOPK1493_02112</name>
</gene>
<evidence type="ECO:0000256" key="1">
    <source>
        <dbReference type="SAM" id="MobiDB-lite"/>
    </source>
</evidence>
<dbReference type="AlphaFoldDB" id="A0A6J6DQ53"/>
<proteinExistence type="predicted"/>